<dbReference type="Proteomes" id="UP000184082">
    <property type="component" value="Unassembled WGS sequence"/>
</dbReference>
<dbReference type="SUPFAM" id="SSF50814">
    <property type="entry name" value="Lipocalins"/>
    <property type="match status" value="1"/>
</dbReference>
<proteinExistence type="predicted"/>
<dbReference type="InterPro" id="IPR012674">
    <property type="entry name" value="Calycin"/>
</dbReference>
<organism evidence="1 2">
    <name type="scientific">Caminicella sporogenes DSM 14501</name>
    <dbReference type="NCBI Taxonomy" id="1121266"/>
    <lineage>
        <taxon>Bacteria</taxon>
        <taxon>Bacillati</taxon>
        <taxon>Bacillota</taxon>
        <taxon>Clostridia</taxon>
        <taxon>Peptostreptococcales</taxon>
        <taxon>Caminicellaceae</taxon>
        <taxon>Caminicella</taxon>
    </lineage>
</organism>
<accession>A0A1M6PP80</accession>
<protein>
    <submittedName>
        <fullName evidence="1">Uncharacterized beta-barrel protein YwiB, DUF1934 family</fullName>
    </submittedName>
</protein>
<dbReference type="Gene3D" id="2.40.128.20">
    <property type="match status" value="1"/>
</dbReference>
<dbReference type="AlphaFoldDB" id="A0A1M6PP80"/>
<dbReference type="InterPro" id="IPR015231">
    <property type="entry name" value="DUF1934"/>
</dbReference>
<reference evidence="1 2" key="1">
    <citation type="submission" date="2016-11" db="EMBL/GenBank/DDBJ databases">
        <authorList>
            <person name="Jaros S."/>
            <person name="Januszkiewicz K."/>
            <person name="Wedrychowicz H."/>
        </authorList>
    </citation>
    <scope>NUCLEOTIDE SEQUENCE [LARGE SCALE GENOMIC DNA]</scope>
    <source>
        <strain evidence="1 2">DSM 14501</strain>
    </source>
</reference>
<dbReference type="STRING" id="1121266.SAMN02745883_01252"/>
<name>A0A1M6PP80_9FIRM</name>
<keyword evidence="2" id="KW-1185">Reference proteome</keyword>
<dbReference type="Pfam" id="PF09148">
    <property type="entry name" value="DUF1934"/>
    <property type="match status" value="1"/>
</dbReference>
<dbReference type="EMBL" id="FRAJ01000009">
    <property type="protein sequence ID" value="SHK09814.1"/>
    <property type="molecule type" value="Genomic_DNA"/>
</dbReference>
<sequence length="138" mass="15845">MKNIILKIEGKQRPSGGEEDMIEFITEGRYYNKNNAKYIVYEESEISGMEGCITTLKIIDDKIIMKRFGKASSELIFEKGKRYVSNYNTPYGSFKMEILTKELKYSINEDNKGNISIKYNVSLQGLSEGSNEINIQIM</sequence>
<evidence type="ECO:0000313" key="2">
    <source>
        <dbReference type="Proteomes" id="UP000184082"/>
    </source>
</evidence>
<gene>
    <name evidence="1" type="ORF">SAMN02745883_01252</name>
</gene>
<evidence type="ECO:0000313" key="1">
    <source>
        <dbReference type="EMBL" id="SHK09814.1"/>
    </source>
</evidence>
<dbReference type="RefSeq" id="WP_072966662.1">
    <property type="nucleotide sequence ID" value="NZ_FRAJ01000009.1"/>
</dbReference>